<evidence type="ECO:0000313" key="2">
    <source>
        <dbReference type="Proteomes" id="UP000790377"/>
    </source>
</evidence>
<proteinExistence type="predicted"/>
<name>A0ACB8ANU4_9AGAM</name>
<keyword evidence="2" id="KW-1185">Reference proteome</keyword>
<reference evidence="1" key="1">
    <citation type="journal article" date="2021" name="New Phytol.">
        <title>Evolutionary innovations through gain and loss of genes in the ectomycorrhizal Boletales.</title>
        <authorList>
            <person name="Wu G."/>
            <person name="Miyauchi S."/>
            <person name="Morin E."/>
            <person name="Kuo A."/>
            <person name="Drula E."/>
            <person name="Varga T."/>
            <person name="Kohler A."/>
            <person name="Feng B."/>
            <person name="Cao Y."/>
            <person name="Lipzen A."/>
            <person name="Daum C."/>
            <person name="Hundley H."/>
            <person name="Pangilinan J."/>
            <person name="Johnson J."/>
            <person name="Barry K."/>
            <person name="LaButti K."/>
            <person name="Ng V."/>
            <person name="Ahrendt S."/>
            <person name="Min B."/>
            <person name="Choi I.G."/>
            <person name="Park H."/>
            <person name="Plett J.M."/>
            <person name="Magnuson J."/>
            <person name="Spatafora J.W."/>
            <person name="Nagy L.G."/>
            <person name="Henrissat B."/>
            <person name="Grigoriev I.V."/>
            <person name="Yang Z.L."/>
            <person name="Xu J."/>
            <person name="Martin F.M."/>
        </authorList>
    </citation>
    <scope>NUCLEOTIDE SEQUENCE</scope>
    <source>
        <strain evidence="1">ATCC 28755</strain>
    </source>
</reference>
<gene>
    <name evidence="1" type="ORF">BJ138DRAFT_1055601</name>
</gene>
<comment type="caution">
    <text evidence="1">The sequence shown here is derived from an EMBL/GenBank/DDBJ whole genome shotgun (WGS) entry which is preliminary data.</text>
</comment>
<dbReference type="Proteomes" id="UP000790377">
    <property type="component" value="Unassembled WGS sequence"/>
</dbReference>
<dbReference type="EMBL" id="MU267605">
    <property type="protein sequence ID" value="KAH7915054.1"/>
    <property type="molecule type" value="Genomic_DNA"/>
</dbReference>
<accession>A0ACB8ANU4</accession>
<sequence length="610" mass="68447">MTSNDTTPNYPEFLYTVLNLPSSASQDEIRERYRTLSVIFHPDKQHNEQAKDTASIKFLEIQKAYSVLSDPFLRCVAISYYSPIRPFIQVLSHSTSEVYDILGQEGLGLQWPANLRSKSPDEIRAELKHTKLILKQVELKALINPRGTFTYGVDISSLFSRNNVLDPHSVHQNNQLHSIRIVNFGVSHSVERRLNEKTVLALSGDLAKAAQTHLNRTNLTGTIRHQFSPRFGVESSLGLLYPHGLSTKGTYDDGENVFSVSTTLIPSIITKTFPPTSVSFTRRLFRDSFTQGSIVWSNTDRALGAIEIAVQSPQPFDFTASEDYVLKTGHINDNGSDGPGSLSGFGIGVHSWSYGLAIAGIQSCLNAEWGVYFVELALQLKARVEFGFAGYAYTLTAAWENKHSAIASVIGLGTQGVFMEIKLKYLHQKLVLPISLSHEQDEALALCTVILPSTVLVLGYHFILKPHRRRQRAEYFRNTQRALEEEKSELRRQIESTTILLKETAKRHMQLEESHRGLIILEASYGPTCPDEEARHLVLNVTVPVQALVHNSQVYVPGHRTKSGIQGFYDPAPTSPKSLRVRYLFRDQMHYAEIPDFIPVVLPLKEHLVV</sequence>
<protein>
    <submittedName>
        <fullName evidence="1">Uncharacterized protein</fullName>
    </submittedName>
</protein>
<evidence type="ECO:0000313" key="1">
    <source>
        <dbReference type="EMBL" id="KAH7915054.1"/>
    </source>
</evidence>
<organism evidence="1 2">
    <name type="scientific">Hygrophoropsis aurantiaca</name>
    <dbReference type="NCBI Taxonomy" id="72124"/>
    <lineage>
        <taxon>Eukaryota</taxon>
        <taxon>Fungi</taxon>
        <taxon>Dikarya</taxon>
        <taxon>Basidiomycota</taxon>
        <taxon>Agaricomycotina</taxon>
        <taxon>Agaricomycetes</taxon>
        <taxon>Agaricomycetidae</taxon>
        <taxon>Boletales</taxon>
        <taxon>Coniophorineae</taxon>
        <taxon>Hygrophoropsidaceae</taxon>
        <taxon>Hygrophoropsis</taxon>
    </lineage>
</organism>